<name>A0AAW8UH99_ENTCA</name>
<dbReference type="RefSeq" id="WP_311903590.1">
    <property type="nucleotide sequence ID" value="NZ_JARQDV010000001.1"/>
</dbReference>
<proteinExistence type="predicted"/>
<evidence type="ECO:0000313" key="2">
    <source>
        <dbReference type="Proteomes" id="UP001268896"/>
    </source>
</evidence>
<sequence>MTIEKKGLSFLRALVVVITAFLLGIRPLSATFFLESTDGPTSSATISRIKVAQNEWVPTGEQRFVGTLMLPDAKDNVLTADGHFLRKPSKLVTNRRGAIAACRVQKTPKTARGSYLTQRCSSLAPTTLRLEKACQARAINRP</sequence>
<dbReference type="Proteomes" id="UP001268896">
    <property type="component" value="Unassembled WGS sequence"/>
</dbReference>
<organism evidence="1 2">
    <name type="scientific">Enterococcus casseliflavus</name>
    <name type="common">Enterococcus flavescens</name>
    <dbReference type="NCBI Taxonomy" id="37734"/>
    <lineage>
        <taxon>Bacteria</taxon>
        <taxon>Bacillati</taxon>
        <taxon>Bacillota</taxon>
        <taxon>Bacilli</taxon>
        <taxon>Lactobacillales</taxon>
        <taxon>Enterococcaceae</taxon>
        <taxon>Enterococcus</taxon>
    </lineage>
</organism>
<gene>
    <name evidence="1" type="ORF">P7I32_03305</name>
</gene>
<reference evidence="1" key="1">
    <citation type="submission" date="2023-03" db="EMBL/GenBank/DDBJ databases">
        <authorList>
            <person name="Shen W."/>
            <person name="Cai J."/>
        </authorList>
    </citation>
    <scope>NUCLEOTIDE SEQUENCE</scope>
    <source>
        <strain evidence="1">K72-2</strain>
    </source>
</reference>
<comment type="caution">
    <text evidence="1">The sequence shown here is derived from an EMBL/GenBank/DDBJ whole genome shotgun (WGS) entry which is preliminary data.</text>
</comment>
<protein>
    <submittedName>
        <fullName evidence="1">Uncharacterized protein</fullName>
    </submittedName>
</protein>
<dbReference type="EMBL" id="JARQDV010000001">
    <property type="protein sequence ID" value="MDT2963619.1"/>
    <property type="molecule type" value="Genomic_DNA"/>
</dbReference>
<accession>A0AAW8UH99</accession>
<dbReference type="AlphaFoldDB" id="A0AAW8UH99"/>
<evidence type="ECO:0000313" key="1">
    <source>
        <dbReference type="EMBL" id="MDT2963619.1"/>
    </source>
</evidence>